<evidence type="ECO:0000259" key="2">
    <source>
        <dbReference type="Pfam" id="PF26107"/>
    </source>
</evidence>
<dbReference type="InterPro" id="IPR026881">
    <property type="entry name" value="WYL_dom"/>
</dbReference>
<keyword evidence="5" id="KW-1185">Reference proteome</keyword>
<dbReference type="KEGG" id="smaz:LH19_05340"/>
<reference evidence="4 5" key="2">
    <citation type="journal article" date="2016" name="Genome Announc.">
        <title>Complete Genome Sequence of Sphingopyxis macrogoltabida Strain 203N (NBRC 111659), a Polyethylene Glycol Degrader.</title>
        <authorList>
            <person name="Ohtsubo Y."/>
            <person name="Nonoyama S."/>
            <person name="Nagata Y."/>
            <person name="Numata M."/>
            <person name="Tsuchikane K."/>
            <person name="Hosoyama A."/>
            <person name="Yamazoe A."/>
            <person name="Tsuda M."/>
            <person name="Fujita N."/>
            <person name="Kawai F."/>
        </authorList>
    </citation>
    <scope>NUCLEOTIDE SEQUENCE [LARGE SCALE GENOMIC DNA]</scope>
    <source>
        <strain evidence="4 5">203N</strain>
    </source>
</reference>
<name>A0AAC9AUF3_SPHMC</name>
<dbReference type="InterPro" id="IPR051534">
    <property type="entry name" value="CBASS_pafABC_assoc_protein"/>
</dbReference>
<reference evidence="5" key="1">
    <citation type="submission" date="2015-11" db="EMBL/GenBank/DDBJ databases">
        <title>Complete genome sequence of a polyethylene-glycol degrader Sphingopyxis macrogoltabida 203N (NBRC 111659).</title>
        <authorList>
            <person name="Yoshiyuki O."/>
            <person name="Shouta N."/>
            <person name="Nagata Y."/>
            <person name="Numata M."/>
            <person name="Tsuchikane K."/>
            <person name="Hosoyama A."/>
            <person name="Yamazoe A."/>
            <person name="Tsuda M."/>
            <person name="Fujita N."/>
            <person name="Kawai F."/>
        </authorList>
    </citation>
    <scope>NUCLEOTIDE SEQUENCE [LARGE SCALE GENOMIC DNA]</scope>
    <source>
        <strain evidence="5">203N</strain>
    </source>
</reference>
<feature type="domain" description="DNA-binding transcriptional repressor CapW C-terminal dimerisation" evidence="2">
    <location>
        <begin position="210"/>
        <end position="280"/>
    </location>
</feature>
<organism evidence="4 5">
    <name type="scientific">Sphingopyxis macrogoltabida</name>
    <name type="common">Sphingomonas macrogoltabidus</name>
    <dbReference type="NCBI Taxonomy" id="33050"/>
    <lineage>
        <taxon>Bacteria</taxon>
        <taxon>Pseudomonadati</taxon>
        <taxon>Pseudomonadota</taxon>
        <taxon>Alphaproteobacteria</taxon>
        <taxon>Sphingomonadales</taxon>
        <taxon>Sphingomonadaceae</taxon>
        <taxon>Sphingopyxis</taxon>
    </lineage>
</organism>
<dbReference type="InterPro" id="IPR059020">
    <property type="entry name" value="CapW_CTD"/>
</dbReference>
<evidence type="ECO:0000313" key="4">
    <source>
        <dbReference type="EMBL" id="AMU88456.1"/>
    </source>
</evidence>
<dbReference type="PIRSF" id="PIRSF015558">
    <property type="entry name" value="Txn_reg_DeoR_prd"/>
    <property type="match status" value="1"/>
</dbReference>
<dbReference type="PROSITE" id="PS52050">
    <property type="entry name" value="WYL"/>
    <property type="match status" value="1"/>
</dbReference>
<dbReference type="PANTHER" id="PTHR34580:SF3">
    <property type="entry name" value="PROTEIN PAFB"/>
    <property type="match status" value="1"/>
</dbReference>
<dbReference type="PANTHER" id="PTHR34580">
    <property type="match status" value="1"/>
</dbReference>
<evidence type="ECO:0000259" key="1">
    <source>
        <dbReference type="Pfam" id="PF13280"/>
    </source>
</evidence>
<dbReference type="Pfam" id="PF26109">
    <property type="entry name" value="WHD_BrxR"/>
    <property type="match status" value="1"/>
</dbReference>
<dbReference type="Pfam" id="PF13280">
    <property type="entry name" value="WYL"/>
    <property type="match status" value="1"/>
</dbReference>
<accession>A0AAC9AUF3</accession>
<gene>
    <name evidence="4" type="ORF">ATM17_05285</name>
</gene>
<dbReference type="EMBL" id="CP013344">
    <property type="protein sequence ID" value="AMU88456.1"/>
    <property type="molecule type" value="Genomic_DNA"/>
</dbReference>
<feature type="domain" description="WYL" evidence="1">
    <location>
        <begin position="125"/>
        <end position="191"/>
    </location>
</feature>
<evidence type="ECO:0000259" key="3">
    <source>
        <dbReference type="Pfam" id="PF26109"/>
    </source>
</evidence>
<feature type="domain" description="DNA-binding transcriptional repressor CapW winged helix-turn-helix" evidence="3">
    <location>
        <begin position="11"/>
        <end position="91"/>
    </location>
</feature>
<dbReference type="InterPro" id="IPR059019">
    <property type="entry name" value="WHD_CapW"/>
</dbReference>
<evidence type="ECO:0000313" key="5">
    <source>
        <dbReference type="Proteomes" id="UP000076088"/>
    </source>
</evidence>
<dbReference type="Pfam" id="PF26107">
    <property type="entry name" value="BrxR_CTD"/>
    <property type="match status" value="1"/>
</dbReference>
<dbReference type="RefSeq" id="WP_054725453.1">
    <property type="nucleotide sequence ID" value="NZ_CP009429.1"/>
</dbReference>
<protein>
    <submittedName>
        <fullName evidence="4">Transcriptional regulator</fullName>
    </submittedName>
</protein>
<proteinExistence type="predicted"/>
<dbReference type="Proteomes" id="UP000076088">
    <property type="component" value="Chromosome"/>
</dbReference>
<sequence>MDRELGLRRGVESRLEFIEFRLFWEGHVNRSDLVEVFGVSINQASTDLNRYLGLAEANMVYDKSARTYVRSSSFSPVFLKPDAGQYLAQLRSLSDGVIAADDGWIGSLPSFACAPTPARGVSPKILRATVTAIKRHEAIEVFYQSMSSPEPAWRWIEPHALVFDGFRWHARAHCPRSGAFKDFVLSRIAETRASKSTEAAGSADREWEEQVELKIAPHPELSAGQRKAIELDYGMEAGVTTITVRRALLYYALKRLGLDTDPAARRPQDQQIVLLNAAEIRSGERAGGTSEAEGAQYA</sequence>
<dbReference type="AlphaFoldDB" id="A0AAC9AUF3"/>
<dbReference type="InterPro" id="IPR016634">
    <property type="entry name" value="CapW-like"/>
</dbReference>